<feature type="compositionally biased region" description="Low complexity" evidence="1">
    <location>
        <begin position="648"/>
        <end position="669"/>
    </location>
</feature>
<feature type="compositionally biased region" description="Low complexity" evidence="1">
    <location>
        <begin position="248"/>
        <end position="262"/>
    </location>
</feature>
<feature type="compositionally biased region" description="Acidic residues" evidence="1">
    <location>
        <begin position="715"/>
        <end position="767"/>
    </location>
</feature>
<feature type="compositionally biased region" description="Low complexity" evidence="1">
    <location>
        <begin position="175"/>
        <end position="194"/>
    </location>
</feature>
<dbReference type="PANTHER" id="PTHR12505">
    <property type="entry name" value="PHD FINGER TRANSCRIPTION FACTOR"/>
    <property type="match status" value="1"/>
</dbReference>
<feature type="compositionally biased region" description="Low complexity" evidence="1">
    <location>
        <begin position="308"/>
        <end position="317"/>
    </location>
</feature>
<dbReference type="PANTHER" id="PTHR12505:SF24">
    <property type="entry name" value="PROTEIN WINGED EYE"/>
    <property type="match status" value="1"/>
</dbReference>
<feature type="compositionally biased region" description="Basic and acidic residues" evidence="1">
    <location>
        <begin position="388"/>
        <end position="401"/>
    </location>
</feature>
<name>A0A2T7PW85_POMCA</name>
<dbReference type="AlphaFoldDB" id="A0A2T7PW85"/>
<dbReference type="CDD" id="cd04714">
    <property type="entry name" value="BAH_BAHCC1"/>
    <property type="match status" value="1"/>
</dbReference>
<feature type="domain" description="BAH" evidence="2">
    <location>
        <begin position="844"/>
        <end position="967"/>
    </location>
</feature>
<feature type="compositionally biased region" description="Low complexity" evidence="1">
    <location>
        <begin position="327"/>
        <end position="337"/>
    </location>
</feature>
<feature type="region of interest" description="Disordered" evidence="1">
    <location>
        <begin position="175"/>
        <end position="198"/>
    </location>
</feature>
<feature type="compositionally biased region" description="Basic and acidic residues" evidence="1">
    <location>
        <begin position="768"/>
        <end position="781"/>
    </location>
</feature>
<accession>A0A2T7PW85</accession>
<keyword evidence="4" id="KW-1185">Reference proteome</keyword>
<gene>
    <name evidence="3" type="ORF">C0Q70_00281</name>
</gene>
<dbReference type="CDD" id="cd20469">
    <property type="entry name" value="Tudor_TNRC18"/>
    <property type="match status" value="1"/>
</dbReference>
<dbReference type="GO" id="GO:0003682">
    <property type="term" value="F:chromatin binding"/>
    <property type="evidence" value="ECO:0007669"/>
    <property type="project" value="InterPro"/>
</dbReference>
<comment type="caution">
    <text evidence="3">The sequence shown here is derived from an EMBL/GenBank/DDBJ whole genome shotgun (WGS) entry which is preliminary data.</text>
</comment>
<evidence type="ECO:0000313" key="4">
    <source>
        <dbReference type="Proteomes" id="UP000245119"/>
    </source>
</evidence>
<feature type="compositionally biased region" description="Basic residues" evidence="1">
    <location>
        <begin position="366"/>
        <end position="376"/>
    </location>
</feature>
<dbReference type="Proteomes" id="UP000245119">
    <property type="component" value="Linkage Group LG1"/>
</dbReference>
<reference evidence="3 4" key="1">
    <citation type="submission" date="2018-04" db="EMBL/GenBank/DDBJ databases">
        <title>The genome of golden apple snail Pomacea canaliculata provides insight into stress tolerance and invasive adaptation.</title>
        <authorList>
            <person name="Liu C."/>
            <person name="Liu B."/>
            <person name="Ren Y."/>
            <person name="Zhang Y."/>
            <person name="Wang H."/>
            <person name="Li S."/>
            <person name="Jiang F."/>
            <person name="Yin L."/>
            <person name="Zhang G."/>
            <person name="Qian W."/>
            <person name="Fan W."/>
        </authorList>
    </citation>
    <scope>NUCLEOTIDE SEQUENCE [LARGE SCALE GENOMIC DNA]</scope>
    <source>
        <strain evidence="3">SZHN2017</strain>
        <tissue evidence="3">Muscle</tissue>
    </source>
</reference>
<feature type="region of interest" description="Disordered" evidence="1">
    <location>
        <begin position="592"/>
        <end position="806"/>
    </location>
</feature>
<dbReference type="InterPro" id="IPR056841">
    <property type="entry name" value="TNRC18_BAHCC1-like_SH3"/>
</dbReference>
<sequence>MPGLSSLGTMTSETGLGILAKFASSALSASFQATKAKSEETYLWGSSSLSSSIHKRRTEPGEDSCLWGGSSLAPSLSKRRESDTDNSDTANGPCVKKRKPGRPRKCDPNKTTGVTETIWARQTGLLQLSDVAQGKTWVAKAEETATATAVTAATTTTSTTTVAFSATTTCVSFGTTASKPSSASSAASSGQATGQHSLAPLLLDEWSLRRSERIFLSDTSPLPSPNLQPPARDAVSAGKLPAARDNRSSSVSSRTGGTARGRPPANNKARRTSSGGSDQARARPPSEGSGKDKEEAQDKDQDKEKEVGTVAKVTTAAAGGGGGSGGAAATTTVSPVVTREKVKDEKRDRDLAKVQKARSLHELTQRVKRKYSKSLCKKPAAPSPSPAADERKKKIKDKTESIARPAQVAKKVEADSDSSSEGDNVPLINLRDRPVTPEPPGCAIRQEDLKEGQHVLLFRDALFYEGVVQAIQPPDIYGVVVTGQRGSRPHIYSREEILRDAIKVVPPSSQRYVPEGTRVCAYWSQQFRCLYPGTVAKTSPNPHVTSSVNVEFDDGDSGRIPLAHVRLLPPDFPLITQEPNPLLYFTKRRRRTTSDDDFSRSSENIAAAASGTSDSGATARRRNVADNSDTDSRNNSNSSAPVKDRSGKTVSRSKTSSSAIASSSSTVSGQGQRDDRKKSKKVSNRSSAPLLRPASFNPKRACVSKNEPDSKEAASDDDEDDGDDEGDEEEEEEEEEDDEEDSSADNESGDEEEDSQEDEESDESEDEPLAKKSEKKNDKKLSTLRSKSTRGTSHGGGSSRRKKKKATYMAPRLLWRWAGRSTKRPGMKGKARKEFYRSIVRGSDHIMVGDSAVFLSTGRDNCPYVGRIESLWASWGGQMTVRVKWFYHPEETKGGKQLAHPKGALFESPHGDENDVQTISHKCQVLPFKDYMRRTADANRRGQPLGPNIYYLAGYYDPTIGLLRFEPDVV</sequence>
<evidence type="ECO:0000256" key="1">
    <source>
        <dbReference type="SAM" id="MobiDB-lite"/>
    </source>
</evidence>
<dbReference type="InterPro" id="IPR043151">
    <property type="entry name" value="BAH_sf"/>
</dbReference>
<dbReference type="PROSITE" id="PS51038">
    <property type="entry name" value="BAH"/>
    <property type="match status" value="1"/>
</dbReference>
<dbReference type="InterPro" id="IPR048924">
    <property type="entry name" value="BAHCC1-like_Tudor"/>
</dbReference>
<organism evidence="3 4">
    <name type="scientific">Pomacea canaliculata</name>
    <name type="common">Golden apple snail</name>
    <dbReference type="NCBI Taxonomy" id="400727"/>
    <lineage>
        <taxon>Eukaryota</taxon>
        <taxon>Metazoa</taxon>
        <taxon>Spiralia</taxon>
        <taxon>Lophotrochozoa</taxon>
        <taxon>Mollusca</taxon>
        <taxon>Gastropoda</taxon>
        <taxon>Caenogastropoda</taxon>
        <taxon>Architaenioglossa</taxon>
        <taxon>Ampullarioidea</taxon>
        <taxon>Ampullariidae</taxon>
        <taxon>Pomacea</taxon>
    </lineage>
</organism>
<feature type="region of interest" description="Disordered" evidence="1">
    <location>
        <begin position="39"/>
        <end position="111"/>
    </location>
</feature>
<proteinExistence type="predicted"/>
<dbReference type="Pfam" id="PF21744">
    <property type="entry name" value="BAHCC1-like_Tudor"/>
    <property type="match status" value="1"/>
</dbReference>
<dbReference type="InterPro" id="IPR001025">
    <property type="entry name" value="BAH_dom"/>
</dbReference>
<dbReference type="Pfam" id="PF24912">
    <property type="entry name" value="SH3_TNRC18"/>
    <property type="match status" value="1"/>
</dbReference>
<dbReference type="Pfam" id="PF01426">
    <property type="entry name" value="BAH"/>
    <property type="match status" value="1"/>
</dbReference>
<dbReference type="EMBL" id="PZQS01000001">
    <property type="protein sequence ID" value="PVD37681.1"/>
    <property type="molecule type" value="Genomic_DNA"/>
</dbReference>
<feature type="compositionally biased region" description="Basic and acidic residues" evidence="1">
    <location>
        <begin position="338"/>
        <end position="365"/>
    </location>
</feature>
<feature type="compositionally biased region" description="Basic and acidic residues" evidence="1">
    <location>
        <begin position="289"/>
        <end position="307"/>
    </location>
</feature>
<dbReference type="SMART" id="SM00439">
    <property type="entry name" value="BAH"/>
    <property type="match status" value="1"/>
</dbReference>
<evidence type="ECO:0000313" key="3">
    <source>
        <dbReference type="EMBL" id="PVD37681.1"/>
    </source>
</evidence>
<dbReference type="Gene3D" id="2.30.30.490">
    <property type="match status" value="1"/>
</dbReference>
<feature type="region of interest" description="Disordered" evidence="1">
    <location>
        <begin position="216"/>
        <end position="439"/>
    </location>
</feature>
<evidence type="ECO:0000259" key="2">
    <source>
        <dbReference type="PROSITE" id="PS51038"/>
    </source>
</evidence>
<feature type="compositionally biased region" description="Low complexity" evidence="1">
    <location>
        <begin position="606"/>
        <end position="618"/>
    </location>
</feature>
<dbReference type="InterPro" id="IPR052429">
    <property type="entry name" value="BAH_domain_protein"/>
</dbReference>
<dbReference type="Gene3D" id="2.30.30.140">
    <property type="match status" value="1"/>
</dbReference>
<protein>
    <recommendedName>
        <fullName evidence="2">BAH domain-containing protein</fullName>
    </recommendedName>
</protein>
<dbReference type="OrthoDB" id="6426227at2759"/>